<dbReference type="InterPro" id="IPR039989">
    <property type="entry name" value="NUDT9"/>
</dbReference>
<dbReference type="PANTHER" id="PTHR13030">
    <property type="entry name" value="NUDIX HYDROLASE"/>
    <property type="match status" value="1"/>
</dbReference>
<sequence length="90" mass="10280">MASVTVANLHVKCRNSPYPRTSDIQRYPVPDDKVSWNLSWPEYHPVAYTAPGISKKPWADPDNQLSIIFGNIFRYYCSSKYCFSNSSTIS</sequence>
<dbReference type="Pfam" id="PF25969">
    <property type="entry name" value="NUDT9_N"/>
    <property type="match status" value="1"/>
</dbReference>
<keyword evidence="2" id="KW-1185">Reference proteome</keyword>
<evidence type="ECO:0000313" key="2">
    <source>
        <dbReference type="Proteomes" id="UP000290809"/>
    </source>
</evidence>
<dbReference type="GO" id="GO:0047631">
    <property type="term" value="F:ADP-ribose diphosphatase activity"/>
    <property type="evidence" value="ECO:0007669"/>
    <property type="project" value="InterPro"/>
</dbReference>
<dbReference type="PANTHER" id="PTHR13030:SF8">
    <property type="entry name" value="ADP-RIBOSE PYROPHOSPHATASE, MITOCHONDRIAL"/>
    <property type="match status" value="1"/>
</dbReference>
<dbReference type="AlphaFoldDB" id="A0A430QE12"/>
<dbReference type="Proteomes" id="UP000290809">
    <property type="component" value="Unassembled WGS sequence"/>
</dbReference>
<dbReference type="STRING" id="6184.A0A430QE12"/>
<gene>
    <name evidence="1" type="ORF">DC041_0000242</name>
</gene>
<dbReference type="SUPFAM" id="SSF55811">
    <property type="entry name" value="Nudix"/>
    <property type="match status" value="1"/>
</dbReference>
<protein>
    <submittedName>
        <fullName evidence="1">Uncharacterized protein</fullName>
    </submittedName>
</protein>
<evidence type="ECO:0000313" key="1">
    <source>
        <dbReference type="EMBL" id="RTG85914.1"/>
    </source>
</evidence>
<reference evidence="1 2" key="1">
    <citation type="journal article" date="2019" name="PLoS Pathog.">
        <title>Genome sequence of the bovine parasite Schistosoma bovis Tanzania.</title>
        <authorList>
            <person name="Oey H."/>
            <person name="Zakrzewski M."/>
            <person name="Gobert G."/>
            <person name="Gravermann K."/>
            <person name="Stoye J."/>
            <person name="Jones M."/>
            <person name="Mcmanus D."/>
            <person name="Krause L."/>
        </authorList>
    </citation>
    <scope>NUCLEOTIDE SEQUENCE [LARGE SCALE GENOMIC DNA]</scope>
    <source>
        <strain evidence="1 2">TAN1997</strain>
    </source>
</reference>
<dbReference type="InterPro" id="IPR015797">
    <property type="entry name" value="NUDIX_hydrolase-like_dom_sf"/>
</dbReference>
<proteinExistence type="predicted"/>
<dbReference type="EMBL" id="QMKO01001888">
    <property type="protein sequence ID" value="RTG85914.1"/>
    <property type="molecule type" value="Genomic_DNA"/>
</dbReference>
<accession>A0A430QE12</accession>
<comment type="caution">
    <text evidence="1">The sequence shown here is derived from an EMBL/GenBank/DDBJ whole genome shotgun (WGS) entry which is preliminary data.</text>
</comment>
<name>A0A430QE12_SCHBO</name>
<organism evidence="1 2">
    <name type="scientific">Schistosoma bovis</name>
    <name type="common">Blood fluke</name>
    <dbReference type="NCBI Taxonomy" id="6184"/>
    <lineage>
        <taxon>Eukaryota</taxon>
        <taxon>Metazoa</taxon>
        <taxon>Spiralia</taxon>
        <taxon>Lophotrochozoa</taxon>
        <taxon>Platyhelminthes</taxon>
        <taxon>Trematoda</taxon>
        <taxon>Digenea</taxon>
        <taxon>Strigeidida</taxon>
        <taxon>Schistosomatoidea</taxon>
        <taxon>Schistosomatidae</taxon>
        <taxon>Schistosoma</taxon>
    </lineage>
</organism>